<sequence>MTKLGTLTDATECAASISYDTALAILAALATPLDAISLSLTDAGGCYLAKPVHARLDSPRFDCAAMDGYAVRASDLENGSSTLTQVGTSYAGSSDAGEIGPGQTMRVMTGAPLPHGADRVVMIEYCRQMGSEVTIAAPPRGKPHIRRRGSDFARGQQLLPPCTKITPATVLVAAAGDHGQLSVTRRPRIQLLATGDEIFVPGSAAAAAFPIPDSPTAAIDLMCRSAGAEVVSKARLSDDPKAIASAKQAAEADIIVVVGGASRGDRDFGRGAFAPLGLKIAFADVDMKPGKPVWYGTAGAAHILGLPGNPAAALTIARLFLVPLITRLMGGDLADALPWQLIPATAPIEANGAREAFLCAATSFHGVAVGDRQDASGQARLAHSNALVRRRAHAAPVLPGMLVPTLPLCC</sequence>
<proteinExistence type="inferred from homology"/>
<evidence type="ECO:0000256" key="3">
    <source>
        <dbReference type="ARBA" id="ARBA00047317"/>
    </source>
</evidence>
<dbReference type="PATRIC" id="fig|33050.5.peg.1400"/>
<accession>A0A0N9UWJ1</accession>
<evidence type="ECO:0000256" key="2">
    <source>
        <dbReference type="ARBA" id="ARBA00010763"/>
    </source>
</evidence>
<reference evidence="6 7" key="1">
    <citation type="journal article" date="2015" name="Genome Announc.">
        <title>Complete Genome Sequence of Polypropylene Glycol- and Polyethylene Glycol-Degrading Sphingopyxis macrogoltabida Strain EY-1.</title>
        <authorList>
            <person name="Ohtsubo Y."/>
            <person name="Nagata Y."/>
            <person name="Numata M."/>
            <person name="Tsuchikane K."/>
            <person name="Hosoyama A."/>
            <person name="Yamazoe A."/>
            <person name="Tsuda M."/>
            <person name="Fujita N."/>
            <person name="Kawai F."/>
        </authorList>
    </citation>
    <scope>NUCLEOTIDE SEQUENCE [LARGE SCALE GENOMIC DNA]</scope>
    <source>
        <strain evidence="6 7">EY-1</strain>
    </source>
</reference>
<keyword evidence="4" id="KW-0808">Transferase</keyword>
<evidence type="ECO:0000256" key="4">
    <source>
        <dbReference type="RuleBase" id="RU365090"/>
    </source>
</evidence>
<comment type="catalytic activity">
    <reaction evidence="3">
        <text>adenylyl-molybdopterin + molybdate = Mo-molybdopterin + AMP + H(+)</text>
        <dbReference type="Rhea" id="RHEA:35047"/>
        <dbReference type="ChEBI" id="CHEBI:15378"/>
        <dbReference type="ChEBI" id="CHEBI:36264"/>
        <dbReference type="ChEBI" id="CHEBI:62727"/>
        <dbReference type="ChEBI" id="CHEBI:71302"/>
        <dbReference type="ChEBI" id="CHEBI:456215"/>
        <dbReference type="EC" id="2.10.1.1"/>
    </reaction>
</comment>
<comment type="pathway">
    <text evidence="4">Cofactor biosynthesis; molybdopterin biosynthesis.</text>
</comment>
<dbReference type="EMBL" id="CP012700">
    <property type="protein sequence ID" value="ALH80068.1"/>
    <property type="molecule type" value="Genomic_DNA"/>
</dbReference>
<keyword evidence="4" id="KW-0500">Molybdenum</keyword>
<evidence type="ECO:0000256" key="1">
    <source>
        <dbReference type="ARBA" id="ARBA00002901"/>
    </source>
</evidence>
<comment type="cofactor">
    <cofactor evidence="4">
        <name>Mg(2+)</name>
        <dbReference type="ChEBI" id="CHEBI:18420"/>
    </cofactor>
</comment>
<dbReference type="EC" id="2.10.1.1" evidence="4"/>
<comment type="function">
    <text evidence="1 4">Catalyzes the insertion of molybdate into adenylated molybdopterin with the concomitant release of AMP.</text>
</comment>
<dbReference type="GO" id="GO:0046872">
    <property type="term" value="F:metal ion binding"/>
    <property type="evidence" value="ECO:0007669"/>
    <property type="project" value="UniProtKB-UniRule"/>
</dbReference>
<keyword evidence="4" id="KW-0460">Magnesium</keyword>
<dbReference type="Gene3D" id="3.40.980.10">
    <property type="entry name" value="MoaB/Mog-like domain"/>
    <property type="match status" value="1"/>
</dbReference>
<evidence type="ECO:0000313" key="6">
    <source>
        <dbReference type="EMBL" id="ALH80068.1"/>
    </source>
</evidence>
<dbReference type="PANTHER" id="PTHR10192:SF5">
    <property type="entry name" value="GEPHYRIN"/>
    <property type="match status" value="1"/>
</dbReference>
<dbReference type="Gene3D" id="3.90.105.10">
    <property type="entry name" value="Molybdopterin biosynthesis moea protein, domain 2"/>
    <property type="match status" value="1"/>
</dbReference>
<protein>
    <recommendedName>
        <fullName evidence="4">Molybdopterin molybdenumtransferase</fullName>
        <ecNumber evidence="4">2.10.1.1</ecNumber>
    </recommendedName>
</protein>
<organism evidence="6 7">
    <name type="scientific">Sphingopyxis macrogoltabida</name>
    <name type="common">Sphingomonas macrogoltabidus</name>
    <dbReference type="NCBI Taxonomy" id="33050"/>
    <lineage>
        <taxon>Bacteria</taxon>
        <taxon>Pseudomonadati</taxon>
        <taxon>Pseudomonadota</taxon>
        <taxon>Alphaproteobacteria</taxon>
        <taxon>Sphingomonadales</taxon>
        <taxon>Sphingomonadaceae</taxon>
        <taxon>Sphingopyxis</taxon>
    </lineage>
</organism>
<dbReference type="Gene3D" id="2.170.190.11">
    <property type="entry name" value="Molybdopterin biosynthesis moea protein, domain 3"/>
    <property type="match status" value="1"/>
</dbReference>
<dbReference type="PANTHER" id="PTHR10192">
    <property type="entry name" value="MOLYBDOPTERIN BIOSYNTHESIS PROTEIN"/>
    <property type="match status" value="1"/>
</dbReference>
<dbReference type="InterPro" id="IPR036135">
    <property type="entry name" value="MoeA_linker/N_sf"/>
</dbReference>
<gene>
    <name evidence="6" type="ORF">AN936_06735</name>
</gene>
<dbReference type="Proteomes" id="UP000058074">
    <property type="component" value="Chromosome"/>
</dbReference>
<dbReference type="KEGG" id="smag:AN936_06735"/>
<dbReference type="AlphaFoldDB" id="A0A0N9UWJ1"/>
<keyword evidence="4" id="KW-0479">Metal-binding</keyword>
<dbReference type="SUPFAM" id="SSF53218">
    <property type="entry name" value="Molybdenum cofactor biosynthesis proteins"/>
    <property type="match status" value="1"/>
</dbReference>
<comment type="similarity">
    <text evidence="2 4">Belongs to the MoeA family.</text>
</comment>
<dbReference type="InterPro" id="IPR005110">
    <property type="entry name" value="MoeA_linker/N"/>
</dbReference>
<evidence type="ECO:0000259" key="5">
    <source>
        <dbReference type="SMART" id="SM00852"/>
    </source>
</evidence>
<name>A0A0N9UWJ1_SPHMC</name>
<dbReference type="GO" id="GO:0005829">
    <property type="term" value="C:cytosol"/>
    <property type="evidence" value="ECO:0007669"/>
    <property type="project" value="TreeGrafter"/>
</dbReference>
<dbReference type="InterPro" id="IPR038987">
    <property type="entry name" value="MoeA-like"/>
</dbReference>
<keyword evidence="4" id="KW-0501">Molybdenum cofactor biosynthesis</keyword>
<dbReference type="SMART" id="SM00852">
    <property type="entry name" value="MoCF_biosynth"/>
    <property type="match status" value="1"/>
</dbReference>
<dbReference type="SUPFAM" id="SSF63882">
    <property type="entry name" value="MoeA N-terminal region -like"/>
    <property type="match status" value="1"/>
</dbReference>
<dbReference type="Pfam" id="PF00994">
    <property type="entry name" value="MoCF_biosynth"/>
    <property type="match status" value="1"/>
</dbReference>
<dbReference type="Pfam" id="PF03453">
    <property type="entry name" value="MoeA_N"/>
    <property type="match status" value="1"/>
</dbReference>
<dbReference type="CDD" id="cd00887">
    <property type="entry name" value="MoeA"/>
    <property type="match status" value="1"/>
</dbReference>
<dbReference type="GO" id="GO:0006777">
    <property type="term" value="P:Mo-molybdopterin cofactor biosynthetic process"/>
    <property type="evidence" value="ECO:0007669"/>
    <property type="project" value="UniProtKB-UniRule"/>
</dbReference>
<dbReference type="GO" id="GO:0061599">
    <property type="term" value="F:molybdopterin molybdotransferase activity"/>
    <property type="evidence" value="ECO:0007669"/>
    <property type="project" value="UniProtKB-UniRule"/>
</dbReference>
<dbReference type="InterPro" id="IPR036425">
    <property type="entry name" value="MoaB/Mog-like_dom_sf"/>
</dbReference>
<dbReference type="InterPro" id="IPR036688">
    <property type="entry name" value="MoeA_C_domain_IV_sf"/>
</dbReference>
<dbReference type="UniPathway" id="UPA00344"/>
<feature type="domain" description="MoaB/Mog" evidence="5">
    <location>
        <begin position="190"/>
        <end position="327"/>
    </location>
</feature>
<dbReference type="Gene3D" id="2.40.340.10">
    <property type="entry name" value="MoeA, C-terminal, domain IV"/>
    <property type="match status" value="1"/>
</dbReference>
<dbReference type="InterPro" id="IPR001453">
    <property type="entry name" value="MoaB/Mog_dom"/>
</dbReference>
<evidence type="ECO:0000313" key="7">
    <source>
        <dbReference type="Proteomes" id="UP000058074"/>
    </source>
</evidence>